<gene>
    <name evidence="2" type="ORF">LZC95_47675</name>
</gene>
<keyword evidence="3" id="KW-1185">Reference proteome</keyword>
<dbReference type="EMBL" id="CP089982">
    <property type="protein sequence ID" value="WXA94112.1"/>
    <property type="molecule type" value="Genomic_DNA"/>
</dbReference>
<accession>A0ABZ2K5Z0</accession>
<proteinExistence type="predicted"/>
<evidence type="ECO:0000256" key="1">
    <source>
        <dbReference type="SAM" id="Phobius"/>
    </source>
</evidence>
<evidence type="ECO:0000313" key="2">
    <source>
        <dbReference type="EMBL" id="WXA94112.1"/>
    </source>
</evidence>
<keyword evidence="1" id="KW-1133">Transmembrane helix</keyword>
<keyword evidence="1" id="KW-0472">Membrane</keyword>
<sequence length="559" mass="60787">MMPYRTRYGLDDLELVPDPELLAQQRRQRLRRRLTGLGVLVGVGGLVTCALVLHDRHDRRVRLEQTWQAWDRLATCLVGTQGTFTPEQASLRVRNAQLAILGLPWNRWSESEIPVWPGRCGPLAHRLAAAARRQGSTPTLVDSSQAFAHDLSEPDDGTANLQSHVRALFAAAAAIPLAADRAHDADEAPAPASPLNVTTLPRAARMRGEWVPVSGIRPSPFYDGTLRVMVGGLLPERAACVLAHDGTEMTCSPMHTPKRSNVTSGLEVFYTSGRETHLELDPAWCLGTWLKPCPSALEDGSLAYIGDKDDSLTRVEDGCPSKSPSRRVRIAAQGDFDDVARAQEASNAPPSLGRCRANGTDVLAVGSSWGHIYLSFLGTRGWSPPVWYNGYVSQLQCAAGEAILTGVEPSFFEQRAHPLPFVDGVLREIHCTDVACTSKSMRLAERPYHSSDILPADHDSVATAYLDGKLLVVWSAGTRGGLRMRMAPIESIMSVPDTVLYDDHVRAGSFQDISTLHGFRLVPFASGALLFLETVEGTFALRIGSTGALEPLPSKIVTR</sequence>
<evidence type="ECO:0000313" key="3">
    <source>
        <dbReference type="Proteomes" id="UP001379533"/>
    </source>
</evidence>
<dbReference type="Proteomes" id="UP001379533">
    <property type="component" value="Chromosome"/>
</dbReference>
<keyword evidence="1" id="KW-0812">Transmembrane</keyword>
<organism evidence="2 3">
    <name type="scientific">Pendulispora brunnea</name>
    <dbReference type="NCBI Taxonomy" id="2905690"/>
    <lineage>
        <taxon>Bacteria</taxon>
        <taxon>Pseudomonadati</taxon>
        <taxon>Myxococcota</taxon>
        <taxon>Myxococcia</taxon>
        <taxon>Myxococcales</taxon>
        <taxon>Sorangiineae</taxon>
        <taxon>Pendulisporaceae</taxon>
        <taxon>Pendulispora</taxon>
    </lineage>
</organism>
<reference evidence="2 3" key="1">
    <citation type="submission" date="2021-12" db="EMBL/GenBank/DDBJ databases">
        <title>Discovery of the Pendulisporaceae a myxobacterial family with distinct sporulation behavior and unique specialized metabolism.</title>
        <authorList>
            <person name="Garcia R."/>
            <person name="Popoff A."/>
            <person name="Bader C.D."/>
            <person name="Loehr J."/>
            <person name="Walesch S."/>
            <person name="Walt C."/>
            <person name="Boldt J."/>
            <person name="Bunk B."/>
            <person name="Haeckl F.J.F.P.J."/>
            <person name="Gunesch A.P."/>
            <person name="Birkelbach J."/>
            <person name="Nuebel U."/>
            <person name="Pietschmann T."/>
            <person name="Bach T."/>
            <person name="Mueller R."/>
        </authorList>
    </citation>
    <scope>NUCLEOTIDE SEQUENCE [LARGE SCALE GENOMIC DNA]</scope>
    <source>
        <strain evidence="2 3">MSr12523</strain>
    </source>
</reference>
<protein>
    <submittedName>
        <fullName evidence="2">Uncharacterized protein</fullName>
    </submittedName>
</protein>
<feature type="transmembrane region" description="Helical" evidence="1">
    <location>
        <begin position="34"/>
        <end position="53"/>
    </location>
</feature>
<dbReference type="RefSeq" id="WP_394844715.1">
    <property type="nucleotide sequence ID" value="NZ_CP089982.1"/>
</dbReference>
<name>A0ABZ2K5Z0_9BACT</name>